<evidence type="ECO:0008006" key="3">
    <source>
        <dbReference type="Google" id="ProtNLM"/>
    </source>
</evidence>
<dbReference type="Proteomes" id="UP000220133">
    <property type="component" value="Chromosome"/>
</dbReference>
<evidence type="ECO:0000313" key="1">
    <source>
        <dbReference type="EMBL" id="ATL46677.1"/>
    </source>
</evidence>
<protein>
    <recommendedName>
        <fullName evidence="3">DUF4836 domain-containing protein</fullName>
    </recommendedName>
</protein>
<evidence type="ECO:0000313" key="2">
    <source>
        <dbReference type="Proteomes" id="UP000220133"/>
    </source>
</evidence>
<accession>A0A291QRV7</accession>
<reference evidence="1 2" key="1">
    <citation type="submission" date="2017-10" db="EMBL/GenBank/DDBJ databases">
        <title>Paenichitinophaga pekingensis gen. nov., sp. nov., isolated from activated sludge.</title>
        <authorList>
            <person name="Jin D."/>
            <person name="Kong X."/>
            <person name="Deng Y."/>
            <person name="Bai Z."/>
        </authorList>
    </citation>
    <scope>NUCLEOTIDE SEQUENCE [LARGE SCALE GENOMIC DNA]</scope>
    <source>
        <strain evidence="1 2">13</strain>
    </source>
</reference>
<keyword evidence="2" id="KW-1185">Reference proteome</keyword>
<gene>
    <name evidence="1" type="ORF">COR50_05480</name>
</gene>
<proteinExistence type="predicted"/>
<sequence>MVVFLLLSKSHQNHLPFMKQKISRVLLVALSAILVLSSCSKAPEQSKYIPKEASFVASINTKQLEQKLLESGLSNEKILETISKTASGADGSEDTSNPVTKGVKDFQNSGVDLKGTLYFFSSATPDGKMYYATIGKLTDASKFEAYVTKNIPNVTVTTADKVKIGIVKIEEGTNATLAWDDKTVMALISPDFEKYSSFMDTDAPAVDNSAVLTTEVKRLFNLKDDEKASSMTSFKEFSKENADIAYWANIDATVENSLKNMPGQAGMAVAMFGNGLKKLIEGSFYISSLNFEKGKVVAKSTGYYGKELKELLDKHDSKTVDIKQLEKYPSDNVFGYAIMAFDTHLIGDLIKALGYDSMIDMQLTKMGITMNDIMNAFNAEIAVIGSDFTVKETPSMWDSTYTNKEPSAKWLFTFKIGDEKAFDKLISLPDMKDVIVKEGDKYILKEVPPTMGAKIEGKDIIIGSSQELVDNYATGKSGGKISGDMISNAKGNVSSMYIDFQKLSKNVPASVFSEVPDSLVTDVKGLLKELKTQSGTVSGGKQVSTAELTFVNQDENSLAQIIKLCTKAYGIFKQKQAAEAATWSQMGDDEEIDTAVAPPAATNVQ</sequence>
<dbReference type="EMBL" id="CP023777">
    <property type="protein sequence ID" value="ATL46677.1"/>
    <property type="molecule type" value="Genomic_DNA"/>
</dbReference>
<name>A0A291QRV7_9BACT</name>
<organism evidence="1 2">
    <name type="scientific">Chitinophaga caeni</name>
    <dbReference type="NCBI Taxonomy" id="2029983"/>
    <lineage>
        <taxon>Bacteria</taxon>
        <taxon>Pseudomonadati</taxon>
        <taxon>Bacteroidota</taxon>
        <taxon>Chitinophagia</taxon>
        <taxon>Chitinophagales</taxon>
        <taxon>Chitinophagaceae</taxon>
        <taxon>Chitinophaga</taxon>
    </lineage>
</organism>
<dbReference type="AlphaFoldDB" id="A0A291QRV7"/>
<dbReference type="KEGG" id="cbae:COR50_05480"/>